<proteinExistence type="predicted"/>
<dbReference type="Proteomes" id="UP001497516">
    <property type="component" value="Chromosome 2"/>
</dbReference>
<evidence type="ECO:0000313" key="2">
    <source>
        <dbReference type="EMBL" id="CAL1370834.1"/>
    </source>
</evidence>
<protein>
    <recommendedName>
        <fullName evidence="1">Tf2-1-like SH3-like domain-containing protein</fullName>
    </recommendedName>
</protein>
<evidence type="ECO:0000259" key="1">
    <source>
        <dbReference type="Pfam" id="PF24626"/>
    </source>
</evidence>
<dbReference type="InterPro" id="IPR056924">
    <property type="entry name" value="SH3_Tf2-1"/>
</dbReference>
<accession>A0AAV2DC83</accession>
<evidence type="ECO:0000313" key="3">
    <source>
        <dbReference type="Proteomes" id="UP001497516"/>
    </source>
</evidence>
<dbReference type="AlphaFoldDB" id="A0AAV2DC83"/>
<keyword evidence="3" id="KW-1185">Reference proteome</keyword>
<sequence length="108" mass="13008">MVMVNFYPRHFKHLKNVHKILLRRYEEPFPILKKIGKVAYKVEVPTHLEIHPVIHVIQLKAFNEDNEDEKRKESHRAPVLVTKTYEHEVEEIMVHDGIHPSHVEYWVK</sequence>
<dbReference type="EMBL" id="OZ034815">
    <property type="protein sequence ID" value="CAL1370834.1"/>
    <property type="molecule type" value="Genomic_DNA"/>
</dbReference>
<name>A0AAV2DC83_9ROSI</name>
<dbReference type="Pfam" id="PF24626">
    <property type="entry name" value="SH3_Tf2-1"/>
    <property type="match status" value="1"/>
</dbReference>
<organism evidence="2 3">
    <name type="scientific">Linum trigynum</name>
    <dbReference type="NCBI Taxonomy" id="586398"/>
    <lineage>
        <taxon>Eukaryota</taxon>
        <taxon>Viridiplantae</taxon>
        <taxon>Streptophyta</taxon>
        <taxon>Embryophyta</taxon>
        <taxon>Tracheophyta</taxon>
        <taxon>Spermatophyta</taxon>
        <taxon>Magnoliopsida</taxon>
        <taxon>eudicotyledons</taxon>
        <taxon>Gunneridae</taxon>
        <taxon>Pentapetalae</taxon>
        <taxon>rosids</taxon>
        <taxon>fabids</taxon>
        <taxon>Malpighiales</taxon>
        <taxon>Linaceae</taxon>
        <taxon>Linum</taxon>
    </lineage>
</organism>
<reference evidence="2 3" key="1">
    <citation type="submission" date="2024-04" db="EMBL/GenBank/DDBJ databases">
        <authorList>
            <person name="Fracassetti M."/>
        </authorList>
    </citation>
    <scope>NUCLEOTIDE SEQUENCE [LARGE SCALE GENOMIC DNA]</scope>
</reference>
<gene>
    <name evidence="2" type="ORF">LTRI10_LOCUS12932</name>
</gene>
<feature type="domain" description="Tf2-1-like SH3-like" evidence="1">
    <location>
        <begin position="1"/>
        <end position="62"/>
    </location>
</feature>